<reference evidence="2" key="1">
    <citation type="submission" date="2021-02" db="EMBL/GenBank/DDBJ databases">
        <authorList>
            <person name="Dougan E. K."/>
            <person name="Rhodes N."/>
            <person name="Thang M."/>
            <person name="Chan C."/>
        </authorList>
    </citation>
    <scope>NUCLEOTIDE SEQUENCE</scope>
</reference>
<dbReference type="Proteomes" id="UP000626109">
    <property type="component" value="Unassembled WGS sequence"/>
</dbReference>
<evidence type="ECO:0000313" key="3">
    <source>
        <dbReference type="Proteomes" id="UP000626109"/>
    </source>
</evidence>
<accession>A0A813I7P6</accession>
<dbReference type="InterPro" id="IPR036770">
    <property type="entry name" value="Ankyrin_rpt-contain_sf"/>
</dbReference>
<keyword evidence="1" id="KW-0040">ANK repeat</keyword>
<comment type="caution">
    <text evidence="2">The sequence shown here is derived from an EMBL/GenBank/DDBJ whole genome shotgun (WGS) entry which is preliminary data.</text>
</comment>
<protein>
    <submittedName>
        <fullName evidence="2">Uncharacterized protein</fullName>
    </submittedName>
</protein>
<dbReference type="AlphaFoldDB" id="A0A813I7P6"/>
<dbReference type="InterPro" id="IPR002110">
    <property type="entry name" value="Ankyrin_rpt"/>
</dbReference>
<dbReference type="Gene3D" id="1.25.40.20">
    <property type="entry name" value="Ankyrin repeat-containing domain"/>
    <property type="match status" value="1"/>
</dbReference>
<evidence type="ECO:0000256" key="1">
    <source>
        <dbReference type="PROSITE-ProRule" id="PRU00023"/>
    </source>
</evidence>
<proteinExistence type="predicted"/>
<gene>
    <name evidence="2" type="ORF">PGLA2088_LOCUS4652</name>
</gene>
<dbReference type="SUPFAM" id="SSF48403">
    <property type="entry name" value="Ankyrin repeat"/>
    <property type="match status" value="1"/>
</dbReference>
<sequence length="232" mass="24003">MPFSSDEGGERQFEELSPLLELLGRSRNLAILASSSFLVAATQLKRALELRGCWVTAAFEGDTPDCVAATSGTDPVASAEAVIILGGSPDDPQAFERPGPLQVAAQTVFAAIADGAPVHAISDESGGCEAVDWLREQLALLPAAEPKAAAGRWATAAEAAQADRVEELRRCLELWPELRASRDEGGRTLLHLAAASGASGAAAALLDCGAALLLLDQQELTAGDAAFEAGQQ</sequence>
<dbReference type="PROSITE" id="PS50088">
    <property type="entry name" value="ANK_REPEAT"/>
    <property type="match status" value="1"/>
</dbReference>
<evidence type="ECO:0000313" key="2">
    <source>
        <dbReference type="EMBL" id="CAE8646263.1"/>
    </source>
</evidence>
<feature type="non-terminal residue" evidence="2">
    <location>
        <position position="1"/>
    </location>
</feature>
<feature type="repeat" description="ANK" evidence="1">
    <location>
        <begin position="185"/>
        <end position="217"/>
    </location>
</feature>
<organism evidence="2 3">
    <name type="scientific">Polarella glacialis</name>
    <name type="common">Dinoflagellate</name>
    <dbReference type="NCBI Taxonomy" id="89957"/>
    <lineage>
        <taxon>Eukaryota</taxon>
        <taxon>Sar</taxon>
        <taxon>Alveolata</taxon>
        <taxon>Dinophyceae</taxon>
        <taxon>Suessiales</taxon>
        <taxon>Suessiaceae</taxon>
        <taxon>Polarella</taxon>
    </lineage>
</organism>
<dbReference type="EMBL" id="CAJNNW010004264">
    <property type="protein sequence ID" value="CAE8646263.1"/>
    <property type="molecule type" value="Genomic_DNA"/>
</dbReference>
<name>A0A813I7P6_POLGL</name>